<comment type="similarity">
    <text evidence="1 4">Belongs to the UDP-glycosyltransferase family.</text>
</comment>
<dbReference type="Proteomes" id="UP000515151">
    <property type="component" value="Chromosome 4"/>
</dbReference>
<dbReference type="EC" id="2.4.1.-" evidence="5"/>
<keyword evidence="2 4" id="KW-0328">Glycosyltransferase</keyword>
<dbReference type="Gene3D" id="3.40.50.2000">
    <property type="entry name" value="Glycogen Phosphorylase B"/>
    <property type="match status" value="2"/>
</dbReference>
<dbReference type="SUPFAM" id="SSF53756">
    <property type="entry name" value="UDP-Glycosyltransferase/glycogen phosphorylase"/>
    <property type="match status" value="1"/>
</dbReference>
<sequence length="489" mass="54898">MAPPNPQVHMLLFPLMAQGHMIPMIDIARLLAKRGVIITLITTPVNAGRFRTVLNRSIISGLQIRVIELEFPWAEAGLPERCENFDLLPSSVDLSVNMFSSTDFFQKRVEELFEELSPRPSCIISDMCVHHTSEVAKRFKVPRIVFHGVGCFCLMCLHCLQHLNVLETFTSALEYFVFPGLPDRLEFTKAQLPVAQSPEVDKIFQRFGGADLASYGVIVNSFEELEPAYVNEYKKVRGGKVWCIGPVSLYNKDHLDMAERGNKASISQEECLKWLDSKEPGSVLYACLGSLCTLAPLQLQELAIGLEASNRPFIWVTRENDQLNELEEWIAQERFEEKTKGQGMLIRGWAPQVLILSHGSVGGFLTHCGWNSTIEGICAGIPMLTWPLFGDQFCNEKLIVEVLKTSVRVGADVPVYFRFGEGGDMVRKGDVEKAIDELMDGGHEGEERRRRAIELGEKAKRAIEEGGSSYLNLTLFIQEIEQLVQDGFN</sequence>
<evidence type="ECO:0000313" key="6">
    <source>
        <dbReference type="EMBL" id="OWM87097.1"/>
    </source>
</evidence>
<dbReference type="GeneID" id="116203163"/>
<organism evidence="6 7">
    <name type="scientific">Punica granatum</name>
    <name type="common">Pomegranate</name>
    <dbReference type="NCBI Taxonomy" id="22663"/>
    <lineage>
        <taxon>Eukaryota</taxon>
        <taxon>Viridiplantae</taxon>
        <taxon>Streptophyta</taxon>
        <taxon>Embryophyta</taxon>
        <taxon>Tracheophyta</taxon>
        <taxon>Spermatophyta</taxon>
        <taxon>Magnoliopsida</taxon>
        <taxon>eudicotyledons</taxon>
        <taxon>Gunneridae</taxon>
        <taxon>Pentapetalae</taxon>
        <taxon>rosids</taxon>
        <taxon>malvids</taxon>
        <taxon>Myrtales</taxon>
        <taxon>Lythraceae</taxon>
        <taxon>Punica</taxon>
    </lineage>
</organism>
<dbReference type="InterPro" id="IPR002213">
    <property type="entry name" value="UDP_glucos_trans"/>
</dbReference>
<dbReference type="Proteomes" id="UP000197138">
    <property type="component" value="Unassembled WGS sequence"/>
</dbReference>
<evidence type="ECO:0000313" key="7">
    <source>
        <dbReference type="Proteomes" id="UP000197138"/>
    </source>
</evidence>
<dbReference type="PROSITE" id="PS00375">
    <property type="entry name" value="UDPGT"/>
    <property type="match status" value="1"/>
</dbReference>
<evidence type="ECO:0000313" key="9">
    <source>
        <dbReference type="RefSeq" id="XP_031390686.1"/>
    </source>
</evidence>
<proteinExistence type="inferred from homology"/>
<dbReference type="Pfam" id="PF00201">
    <property type="entry name" value="UDPGT"/>
    <property type="match status" value="1"/>
</dbReference>
<dbReference type="PANTHER" id="PTHR48047">
    <property type="entry name" value="GLYCOSYLTRANSFERASE"/>
    <property type="match status" value="1"/>
</dbReference>
<dbReference type="AlphaFoldDB" id="A0A218XQ34"/>
<evidence type="ECO:0000256" key="2">
    <source>
        <dbReference type="ARBA" id="ARBA00022676"/>
    </source>
</evidence>
<reference evidence="9" key="4">
    <citation type="submission" date="2025-04" db="UniProtKB">
        <authorList>
            <consortium name="RefSeq"/>
        </authorList>
    </citation>
    <scope>IDENTIFICATION</scope>
    <source>
        <tissue evidence="9">Leaf</tissue>
    </source>
</reference>
<dbReference type="EMBL" id="MTKT01000852">
    <property type="protein sequence ID" value="OWM87097.1"/>
    <property type="molecule type" value="Genomic_DNA"/>
</dbReference>
<evidence type="ECO:0000313" key="8">
    <source>
        <dbReference type="Proteomes" id="UP000515151"/>
    </source>
</evidence>
<keyword evidence="8" id="KW-1185">Reference proteome</keyword>
<reference evidence="6" key="2">
    <citation type="submission" date="2017-06" db="EMBL/GenBank/DDBJ databases">
        <title>The pomegranate genome and the genomics of punicalagin biosynthesis.</title>
        <authorList>
            <person name="Xu C."/>
        </authorList>
    </citation>
    <scope>NUCLEOTIDE SEQUENCE [LARGE SCALE GENOMIC DNA]</scope>
    <source>
        <tissue evidence="6">Fresh leaf</tissue>
    </source>
</reference>
<accession>A0A218XQ34</accession>
<evidence type="ECO:0000256" key="1">
    <source>
        <dbReference type="ARBA" id="ARBA00009995"/>
    </source>
</evidence>
<dbReference type="GO" id="GO:0035251">
    <property type="term" value="F:UDP-glucosyltransferase activity"/>
    <property type="evidence" value="ECO:0007669"/>
    <property type="project" value="TreeGrafter"/>
</dbReference>
<evidence type="ECO:0000256" key="4">
    <source>
        <dbReference type="RuleBase" id="RU003718"/>
    </source>
</evidence>
<evidence type="ECO:0000256" key="3">
    <source>
        <dbReference type="ARBA" id="ARBA00022679"/>
    </source>
</evidence>
<dbReference type="CDD" id="cd03784">
    <property type="entry name" value="GT1_Gtf-like"/>
    <property type="match status" value="1"/>
</dbReference>
<dbReference type="FunFam" id="3.40.50.2000:FF:000071">
    <property type="entry name" value="Glycosyltransferase"/>
    <property type="match status" value="1"/>
</dbReference>
<evidence type="ECO:0000256" key="5">
    <source>
        <dbReference type="RuleBase" id="RU362057"/>
    </source>
</evidence>
<dbReference type="FunFam" id="3.40.50.2000:FF:000047">
    <property type="entry name" value="Glycosyltransferase"/>
    <property type="match status" value="1"/>
</dbReference>
<keyword evidence="3 4" id="KW-0808">Transferase</keyword>
<name>A0A218XQ34_PUNGR</name>
<dbReference type="PANTHER" id="PTHR48047:SF229">
    <property type="entry name" value="UDP-GLYCOSYLTRANSFERASE 73C3-RELATED"/>
    <property type="match status" value="1"/>
</dbReference>
<dbReference type="OrthoDB" id="5835829at2759"/>
<reference evidence="7" key="1">
    <citation type="journal article" date="2017" name="Plant J.">
        <title>The pomegranate (Punica granatum L.) genome and the genomics of punicalagin biosynthesis.</title>
        <authorList>
            <person name="Qin G."/>
            <person name="Xu C."/>
            <person name="Ming R."/>
            <person name="Tang H."/>
            <person name="Guyot R."/>
            <person name="Kramer E.M."/>
            <person name="Hu Y."/>
            <person name="Yi X."/>
            <person name="Qi Y."/>
            <person name="Xu X."/>
            <person name="Gao Z."/>
            <person name="Pan H."/>
            <person name="Jian J."/>
            <person name="Tian Y."/>
            <person name="Yue Z."/>
            <person name="Xu Y."/>
        </authorList>
    </citation>
    <scope>NUCLEOTIDE SEQUENCE [LARGE SCALE GENOMIC DNA]</scope>
    <source>
        <strain evidence="7">cv. Dabenzi</strain>
    </source>
</reference>
<gene>
    <name evidence="9" type="primary">LOC116203163</name>
    <name evidence="6" type="ORF">CDL15_Pgr027032</name>
</gene>
<protein>
    <recommendedName>
        <fullName evidence="5">Glycosyltransferase</fullName>
        <ecNumber evidence="5">2.4.1.-</ecNumber>
    </recommendedName>
</protein>
<reference evidence="8" key="3">
    <citation type="journal article" date="2020" name="Plant Biotechnol. J.">
        <title>The pomegranate (Punica granatum L.) draft genome dissects genetic divergence between soft- and hard-seeded cultivars.</title>
        <authorList>
            <person name="Luo X."/>
            <person name="Li H."/>
            <person name="Wu Z."/>
            <person name="Yao W."/>
            <person name="Zhao P."/>
            <person name="Cao D."/>
            <person name="Yu H."/>
            <person name="Li K."/>
            <person name="Poudel K."/>
            <person name="Zhao D."/>
            <person name="Zhang F."/>
            <person name="Xia X."/>
            <person name="Chen L."/>
            <person name="Wang Q."/>
            <person name="Jing D."/>
            <person name="Cao S."/>
        </authorList>
    </citation>
    <scope>NUCLEOTIDE SEQUENCE [LARGE SCALE GENOMIC DNA]</scope>
</reference>
<dbReference type="InterPro" id="IPR035595">
    <property type="entry name" value="UDP_glycos_trans_CS"/>
</dbReference>
<dbReference type="RefSeq" id="XP_031390686.1">
    <property type="nucleotide sequence ID" value="XM_031534826.1"/>
</dbReference>